<name>A0A2C6LDM6_9APIC</name>
<evidence type="ECO:0000313" key="1">
    <source>
        <dbReference type="EMBL" id="PHJ25248.1"/>
    </source>
</evidence>
<comment type="caution">
    <text evidence="1">The sequence shown here is derived from an EMBL/GenBank/DDBJ whole genome shotgun (WGS) entry which is preliminary data.</text>
</comment>
<gene>
    <name evidence="1" type="ORF">CSUI_000897</name>
</gene>
<organism evidence="1 2">
    <name type="scientific">Cystoisospora suis</name>
    <dbReference type="NCBI Taxonomy" id="483139"/>
    <lineage>
        <taxon>Eukaryota</taxon>
        <taxon>Sar</taxon>
        <taxon>Alveolata</taxon>
        <taxon>Apicomplexa</taxon>
        <taxon>Conoidasida</taxon>
        <taxon>Coccidia</taxon>
        <taxon>Eucoccidiorida</taxon>
        <taxon>Eimeriorina</taxon>
        <taxon>Sarcocystidae</taxon>
        <taxon>Cystoisospora</taxon>
    </lineage>
</organism>
<reference evidence="1 2" key="1">
    <citation type="journal article" date="2017" name="Int. J. Parasitol.">
        <title>The genome of the protozoan parasite Cystoisospora suis and a reverse vaccinology approach to identify vaccine candidates.</title>
        <authorList>
            <person name="Palmieri N."/>
            <person name="Shrestha A."/>
            <person name="Ruttkowski B."/>
            <person name="Beck T."/>
            <person name="Vogl C."/>
            <person name="Tomley F."/>
            <person name="Blake D.P."/>
            <person name="Joachim A."/>
        </authorList>
    </citation>
    <scope>NUCLEOTIDE SEQUENCE [LARGE SCALE GENOMIC DNA]</scope>
    <source>
        <strain evidence="1 2">Wien I</strain>
    </source>
</reference>
<evidence type="ECO:0000313" key="2">
    <source>
        <dbReference type="Proteomes" id="UP000221165"/>
    </source>
</evidence>
<dbReference type="RefSeq" id="XP_067926920.1">
    <property type="nucleotide sequence ID" value="XM_068061104.1"/>
</dbReference>
<accession>A0A2C6LDM6</accession>
<keyword evidence="2" id="KW-1185">Reference proteome</keyword>
<dbReference type="AlphaFoldDB" id="A0A2C6LDM6"/>
<dbReference type="EMBL" id="MIGC01000356">
    <property type="protein sequence ID" value="PHJ25248.1"/>
    <property type="molecule type" value="Genomic_DNA"/>
</dbReference>
<dbReference type="OrthoDB" id="329937at2759"/>
<proteinExistence type="predicted"/>
<dbReference type="VEuPathDB" id="ToxoDB:CSUI_000897"/>
<dbReference type="GeneID" id="94424315"/>
<dbReference type="Proteomes" id="UP000221165">
    <property type="component" value="Unassembled WGS sequence"/>
</dbReference>
<sequence>MENGCVVWPTDRPVIPLPYWQFSGYANEPLTPQQWAQLPIVGSASPYAQLLDPSYSPVGTQPDFEVRHAYAPGTRRSSRRGLSTPPLFSPPLNGPLPRIKLPVGTEAPPLSMFLGPVPTNESPNYAAPPVLDSTSRALARDAPPLARRLDWRRVSMPVSYLHCNFFGLTAETAGRHGVQRCNSFAGRPILSRLAGPPTESGSMFTAFHNQLFVRHTPSNGEGEVLRTEDEGASFVVRLRNGRIKKFPRSDCRVIKAVCTPTKGPSERALTAASHQHAMTMMLNQQTGLASALTIGTVPGPQSSMSLAQLGTRSLNASVTSATRAPLPSGSQGESDRKRGSLFELLKFRKNNVPPPIHTKSNTGPQPKVPIHPTMRGAEQVPAIEEVLQLAQGKGAAPNTVPLACAVSEPRIRAVDDQTSVETIRLKKYTIEEGQEEGNFVPVFSPECEELQTEASEQRQRQDCQLLSQDPKQLLLDRHRALEEMERRQQQREEEEVIYAQDAPEATRAPGIAPPTIIKESLVVVPPRDEEDDVSRLVQAPGIVLPCISEPPKMEIRRPSQARADATKSLVYQLSSNSTQTTDDSGIAWYSGLQQQFKDQLLKQYAATGSLQAATAAVTGAGFPLPETVVPFPFSSLGTPQVNRKQAKVLRDEADKIELQPIA</sequence>
<protein>
    <submittedName>
        <fullName evidence="1">Uncharacterized protein</fullName>
    </submittedName>
</protein>